<evidence type="ECO:0000256" key="5">
    <source>
        <dbReference type="ARBA" id="ARBA00022741"/>
    </source>
</evidence>
<organism evidence="14 15">
    <name type="scientific">Actinomadura madurae</name>
    <dbReference type="NCBI Taxonomy" id="1993"/>
    <lineage>
        <taxon>Bacteria</taxon>
        <taxon>Bacillati</taxon>
        <taxon>Actinomycetota</taxon>
        <taxon>Actinomycetes</taxon>
        <taxon>Streptosporangiales</taxon>
        <taxon>Thermomonosporaceae</taxon>
        <taxon>Actinomadura</taxon>
    </lineage>
</organism>
<comment type="catalytic activity">
    <reaction evidence="1">
        <text>ATP + protein L-histidine = ADP + protein N-phospho-L-histidine.</text>
        <dbReference type="EC" id="2.7.13.3"/>
    </reaction>
</comment>
<dbReference type="InterPro" id="IPR003594">
    <property type="entry name" value="HATPase_dom"/>
</dbReference>
<feature type="transmembrane region" description="Helical" evidence="11">
    <location>
        <begin position="120"/>
        <end position="135"/>
    </location>
</feature>
<evidence type="ECO:0000256" key="8">
    <source>
        <dbReference type="ARBA" id="ARBA00023012"/>
    </source>
</evidence>
<evidence type="ECO:0000256" key="4">
    <source>
        <dbReference type="ARBA" id="ARBA00022679"/>
    </source>
</evidence>
<dbReference type="Pfam" id="PF07730">
    <property type="entry name" value="HisKA_3"/>
    <property type="match status" value="1"/>
</dbReference>
<evidence type="ECO:0000256" key="2">
    <source>
        <dbReference type="ARBA" id="ARBA00012438"/>
    </source>
</evidence>
<evidence type="ECO:0000259" key="12">
    <source>
        <dbReference type="Pfam" id="PF02518"/>
    </source>
</evidence>
<dbReference type="Proteomes" id="UP000183413">
    <property type="component" value="Unassembled WGS sequence"/>
</dbReference>
<evidence type="ECO:0000259" key="13">
    <source>
        <dbReference type="Pfam" id="PF07730"/>
    </source>
</evidence>
<feature type="domain" description="Signal transduction histidine kinase subgroup 3 dimerisation and phosphoacceptor" evidence="13">
    <location>
        <begin position="191"/>
        <end position="252"/>
    </location>
</feature>
<dbReference type="GO" id="GO:0046983">
    <property type="term" value="F:protein dimerization activity"/>
    <property type="evidence" value="ECO:0007669"/>
    <property type="project" value="InterPro"/>
</dbReference>
<evidence type="ECO:0000256" key="10">
    <source>
        <dbReference type="SAM" id="MobiDB-lite"/>
    </source>
</evidence>
<sequence>MGLLPAPATRFVRAWGLDVAVLLAVAGITWAPPFPDGPAEWGPLAGTAAMLAAGTVIIAGRRIGAEPAAAAAAVAGVTGWALAASGRFATADELTNLLMSLAPVLLTYGGHLYARDRRRAWTAVALLTVAAAHPWSTSMQAAADGLLYICAPMLFGFYRQTQRMLVRTLTDRARDAERERDLCAEQARAQERTRMAVELHDVVTHRVSLMVLHAGALRITTADAAVRDAAENVRAIGCEALAELRELIGVLRGSRPAAPAPVAGPPGDPVVTGTGPSAAPPRIDRSDLCFAAAAGVWTLLLSTLVATAPPVGSGEPALPWLEIGLQLPLAAALVLRRRHPHAAAVPTLAGTVVLLGLAVTGSAGLLATGDSTRLLVPAVAPLVAYTVAAHSRRPVLGTAVVLALLALAARPWDPYAVVVSVAAVFIGLPALLGLYVGVWRRLVVALTERAERARRERRLLTERARAGERARLTREMHAIVSGRVHDMLDWADRLGCAAPSAESAQASAELAAAGRQALDELHDLAGAFQTGDGAPGAAGGPVDLAGLAAQSASVGVPVELVETGDPATPSPAIARTARRIVGEALTNVRKHAYGAQVRVEVRYDPEQVRVRVSNGRPPAGPFRGDRDLAAVGSGTGLLGVRQRVDLVDGTLVAGPTGDGGFVLDAILPACVPTTSHAASTRTVEEPAHEP</sequence>
<feature type="transmembrane region" description="Helical" evidence="11">
    <location>
        <begin position="94"/>
        <end position="113"/>
    </location>
</feature>
<evidence type="ECO:0000256" key="1">
    <source>
        <dbReference type="ARBA" id="ARBA00000085"/>
    </source>
</evidence>
<keyword evidence="6 14" id="KW-0418">Kinase</keyword>
<keyword evidence="11" id="KW-0812">Transmembrane</keyword>
<feature type="coiled-coil region" evidence="9">
    <location>
        <begin position="443"/>
        <end position="470"/>
    </location>
</feature>
<dbReference type="InParanoid" id="A0A1I5HEI2"/>
<keyword evidence="15" id="KW-1185">Reference proteome</keyword>
<keyword evidence="4" id="KW-0808">Transferase</keyword>
<keyword evidence="9" id="KW-0175">Coiled coil</keyword>
<evidence type="ECO:0000256" key="9">
    <source>
        <dbReference type="SAM" id="Coils"/>
    </source>
</evidence>
<keyword evidence="7" id="KW-0067">ATP-binding</keyword>
<feature type="domain" description="Histidine kinase/HSP90-like ATPase" evidence="12">
    <location>
        <begin position="575"/>
        <end position="663"/>
    </location>
</feature>
<keyword evidence="3" id="KW-0597">Phosphoprotein</keyword>
<evidence type="ECO:0000313" key="14">
    <source>
        <dbReference type="EMBL" id="SFO46663.1"/>
    </source>
</evidence>
<dbReference type="CDD" id="cd16917">
    <property type="entry name" value="HATPase_UhpB-NarQ-NarX-like"/>
    <property type="match status" value="1"/>
</dbReference>
<dbReference type="STRING" id="1993.SAMN04489713_106181"/>
<dbReference type="EC" id="2.7.13.3" evidence="2"/>
<dbReference type="PANTHER" id="PTHR24421:SF10">
    <property type="entry name" value="NITRATE_NITRITE SENSOR PROTEIN NARQ"/>
    <property type="match status" value="1"/>
</dbReference>
<proteinExistence type="predicted"/>
<dbReference type="GO" id="GO:0005524">
    <property type="term" value="F:ATP binding"/>
    <property type="evidence" value="ECO:0007669"/>
    <property type="project" value="UniProtKB-KW"/>
</dbReference>
<evidence type="ECO:0000256" key="3">
    <source>
        <dbReference type="ARBA" id="ARBA00022553"/>
    </source>
</evidence>
<dbReference type="EMBL" id="FOVH01000006">
    <property type="protein sequence ID" value="SFO46663.1"/>
    <property type="molecule type" value="Genomic_DNA"/>
</dbReference>
<feature type="transmembrane region" description="Helical" evidence="11">
    <location>
        <begin position="418"/>
        <end position="439"/>
    </location>
</feature>
<keyword evidence="11" id="KW-1133">Transmembrane helix</keyword>
<evidence type="ECO:0000256" key="7">
    <source>
        <dbReference type="ARBA" id="ARBA00022840"/>
    </source>
</evidence>
<accession>A0A1I5HEI2</accession>
<keyword evidence="8" id="KW-0902">Two-component regulatory system</keyword>
<reference evidence="14 15" key="1">
    <citation type="submission" date="2016-10" db="EMBL/GenBank/DDBJ databases">
        <authorList>
            <person name="de Groot N.N."/>
        </authorList>
    </citation>
    <scope>NUCLEOTIDE SEQUENCE [LARGE SCALE GENOMIC DNA]</scope>
    <source>
        <strain evidence="14 15">DSM 43067</strain>
    </source>
</reference>
<dbReference type="eggNOG" id="COG4585">
    <property type="taxonomic scope" value="Bacteria"/>
</dbReference>
<gene>
    <name evidence="14" type="ORF">SAMN04489713_106181</name>
</gene>
<keyword evidence="5" id="KW-0547">Nucleotide-binding</keyword>
<dbReference type="InterPro" id="IPR011712">
    <property type="entry name" value="Sig_transdc_His_kin_sub3_dim/P"/>
</dbReference>
<feature type="transmembrane region" description="Helical" evidence="11">
    <location>
        <begin position="43"/>
        <end position="60"/>
    </location>
</feature>
<feature type="transmembrane region" description="Helical" evidence="11">
    <location>
        <begin position="12"/>
        <end position="31"/>
    </location>
</feature>
<evidence type="ECO:0000256" key="11">
    <source>
        <dbReference type="SAM" id="Phobius"/>
    </source>
</evidence>
<dbReference type="Pfam" id="PF02518">
    <property type="entry name" value="HATPase_c"/>
    <property type="match status" value="1"/>
</dbReference>
<dbReference type="InterPro" id="IPR050482">
    <property type="entry name" value="Sensor_HK_TwoCompSys"/>
</dbReference>
<keyword evidence="11" id="KW-0472">Membrane</keyword>
<feature type="transmembrane region" description="Helical" evidence="11">
    <location>
        <begin position="67"/>
        <end position="88"/>
    </location>
</feature>
<feature type="coiled-coil region" evidence="9">
    <location>
        <begin position="166"/>
        <end position="193"/>
    </location>
</feature>
<dbReference type="InterPro" id="IPR036890">
    <property type="entry name" value="HATPase_C_sf"/>
</dbReference>
<evidence type="ECO:0000256" key="6">
    <source>
        <dbReference type="ARBA" id="ARBA00022777"/>
    </source>
</evidence>
<name>A0A1I5HEI2_9ACTN</name>
<feature type="transmembrane region" description="Helical" evidence="11">
    <location>
        <begin position="288"/>
        <end position="311"/>
    </location>
</feature>
<dbReference type="AlphaFoldDB" id="A0A1I5HEI2"/>
<feature type="compositionally biased region" description="Pro residues" evidence="10">
    <location>
        <begin position="258"/>
        <end position="268"/>
    </location>
</feature>
<feature type="transmembrane region" description="Helical" evidence="11">
    <location>
        <begin position="141"/>
        <end position="158"/>
    </location>
</feature>
<feature type="transmembrane region" description="Helical" evidence="11">
    <location>
        <begin position="342"/>
        <end position="365"/>
    </location>
</feature>
<feature type="region of interest" description="Disordered" evidence="10">
    <location>
        <begin position="258"/>
        <end position="278"/>
    </location>
</feature>
<dbReference type="SUPFAM" id="SSF55874">
    <property type="entry name" value="ATPase domain of HSP90 chaperone/DNA topoisomerase II/histidine kinase"/>
    <property type="match status" value="1"/>
</dbReference>
<dbReference type="Gene3D" id="1.20.5.1930">
    <property type="match status" value="1"/>
</dbReference>
<dbReference type="Gene3D" id="3.30.565.10">
    <property type="entry name" value="Histidine kinase-like ATPase, C-terminal domain"/>
    <property type="match status" value="1"/>
</dbReference>
<dbReference type="RefSeq" id="WP_075021729.1">
    <property type="nucleotide sequence ID" value="NZ_FOVH01000006.1"/>
</dbReference>
<dbReference type="GO" id="GO:0000155">
    <property type="term" value="F:phosphorelay sensor kinase activity"/>
    <property type="evidence" value="ECO:0007669"/>
    <property type="project" value="InterPro"/>
</dbReference>
<feature type="transmembrane region" description="Helical" evidence="11">
    <location>
        <begin position="395"/>
        <end position="412"/>
    </location>
</feature>
<protein>
    <recommendedName>
        <fullName evidence="2">histidine kinase</fullName>
        <ecNumber evidence="2">2.7.13.3</ecNumber>
    </recommendedName>
</protein>
<dbReference type="GO" id="GO:0016020">
    <property type="term" value="C:membrane"/>
    <property type="evidence" value="ECO:0007669"/>
    <property type="project" value="InterPro"/>
</dbReference>
<dbReference type="PANTHER" id="PTHR24421">
    <property type="entry name" value="NITRATE/NITRITE SENSOR PROTEIN NARX-RELATED"/>
    <property type="match status" value="1"/>
</dbReference>
<evidence type="ECO:0000313" key="15">
    <source>
        <dbReference type="Proteomes" id="UP000183413"/>
    </source>
</evidence>